<dbReference type="AlphaFoldDB" id="A0A0F4QQL4"/>
<keyword evidence="3" id="KW-1185">Reference proteome</keyword>
<dbReference type="OrthoDB" id="5295305at2"/>
<protein>
    <submittedName>
        <fullName evidence="2">GNAT family acetyltransferase</fullName>
    </submittedName>
</protein>
<evidence type="ECO:0000259" key="1">
    <source>
        <dbReference type="PROSITE" id="PS51186"/>
    </source>
</evidence>
<dbReference type="Gene3D" id="3.40.630.30">
    <property type="match status" value="1"/>
</dbReference>
<dbReference type="SUPFAM" id="SSF55729">
    <property type="entry name" value="Acyl-CoA N-acyltransferases (Nat)"/>
    <property type="match status" value="1"/>
</dbReference>
<keyword evidence="2" id="KW-0808">Transferase</keyword>
<dbReference type="EMBL" id="JXYA01000018">
    <property type="protein sequence ID" value="KJZ09649.1"/>
    <property type="molecule type" value="Genomic_DNA"/>
</dbReference>
<dbReference type="InterPro" id="IPR000182">
    <property type="entry name" value="GNAT_dom"/>
</dbReference>
<proteinExistence type="predicted"/>
<accession>A0A0F4QQL4</accession>
<name>A0A0F4QQL4_9GAMM</name>
<comment type="caution">
    <text evidence="2">The sequence shown here is derived from an EMBL/GenBank/DDBJ whole genome shotgun (WGS) entry which is preliminary data.</text>
</comment>
<sequence length="191" mass="22160">MLTQLTLQTDKVRLAPLTREHLPHLRSFGEQTELWTWVLDNYCQTDEKLVHWFEQSAQFDPDVQLPLVIFDQQSNAVAGSTRLFRLHKTNLSAEIGHTFIGKQWQRSHINTHAKYLLLKHAFETLGLVRVQLRTHEHNQASRAAITRLGAQFEGVILKDQRVAPNAFRNTAQFAITDDMWPQVKNQLEGWL</sequence>
<dbReference type="Proteomes" id="UP000033452">
    <property type="component" value="Unassembled WGS sequence"/>
</dbReference>
<dbReference type="GO" id="GO:0016747">
    <property type="term" value="F:acyltransferase activity, transferring groups other than amino-acyl groups"/>
    <property type="evidence" value="ECO:0007669"/>
    <property type="project" value="InterPro"/>
</dbReference>
<dbReference type="InterPro" id="IPR016181">
    <property type="entry name" value="Acyl_CoA_acyltransferase"/>
</dbReference>
<organism evidence="2 3">
    <name type="scientific">Pseudoalteromonas rubra</name>
    <dbReference type="NCBI Taxonomy" id="43658"/>
    <lineage>
        <taxon>Bacteria</taxon>
        <taxon>Pseudomonadati</taxon>
        <taxon>Pseudomonadota</taxon>
        <taxon>Gammaproteobacteria</taxon>
        <taxon>Alteromonadales</taxon>
        <taxon>Pseudoalteromonadaceae</taxon>
        <taxon>Pseudoalteromonas</taxon>
    </lineage>
</organism>
<dbReference type="PANTHER" id="PTHR43610">
    <property type="entry name" value="BLL6696 PROTEIN"/>
    <property type="match status" value="1"/>
</dbReference>
<dbReference type="RefSeq" id="WP_046004668.1">
    <property type="nucleotide sequence ID" value="NZ_JXYA01000018.1"/>
</dbReference>
<dbReference type="PROSITE" id="PS51186">
    <property type="entry name" value="GNAT"/>
    <property type="match status" value="1"/>
</dbReference>
<dbReference type="PATRIC" id="fig|43658.5.peg.1928"/>
<dbReference type="PANTHER" id="PTHR43610:SF1">
    <property type="entry name" value="N-ACETYLTRANSFERASE DOMAIN-CONTAINING PROTEIN"/>
    <property type="match status" value="1"/>
</dbReference>
<dbReference type="Pfam" id="PF13302">
    <property type="entry name" value="Acetyltransf_3"/>
    <property type="match status" value="1"/>
</dbReference>
<feature type="domain" description="N-acetyltransferase" evidence="1">
    <location>
        <begin position="12"/>
        <end position="174"/>
    </location>
</feature>
<evidence type="ECO:0000313" key="3">
    <source>
        <dbReference type="Proteomes" id="UP000033452"/>
    </source>
</evidence>
<gene>
    <name evidence="2" type="ORF">TW77_09130</name>
</gene>
<evidence type="ECO:0000313" key="2">
    <source>
        <dbReference type="EMBL" id="KJZ09649.1"/>
    </source>
</evidence>
<reference evidence="2 3" key="1">
    <citation type="journal article" date="2015" name="BMC Genomics">
        <title>Genome mining reveals unlocked bioactive potential of marine Gram-negative bacteria.</title>
        <authorList>
            <person name="Machado H."/>
            <person name="Sonnenschein E.C."/>
            <person name="Melchiorsen J."/>
            <person name="Gram L."/>
        </authorList>
    </citation>
    <scope>NUCLEOTIDE SEQUENCE [LARGE SCALE GENOMIC DNA]</scope>
    <source>
        <strain evidence="2 3">S2471</strain>
    </source>
</reference>